<keyword evidence="2" id="KW-1185">Reference proteome</keyword>
<evidence type="ECO:0000313" key="1">
    <source>
        <dbReference type="EMBL" id="OXU20869.1"/>
    </source>
</evidence>
<evidence type="ECO:0000313" key="2">
    <source>
        <dbReference type="Proteomes" id="UP000215335"/>
    </source>
</evidence>
<proteinExistence type="predicted"/>
<protein>
    <submittedName>
        <fullName evidence="1">Uncharacterized protein</fullName>
    </submittedName>
</protein>
<dbReference type="Proteomes" id="UP000215335">
    <property type="component" value="Unassembled WGS sequence"/>
</dbReference>
<gene>
    <name evidence="1" type="ORF">TSAR_015914</name>
</gene>
<accession>A0A232ER69</accession>
<name>A0A232ER69_9HYME</name>
<dbReference type="EMBL" id="NNAY01002649">
    <property type="protein sequence ID" value="OXU20869.1"/>
    <property type="molecule type" value="Genomic_DNA"/>
</dbReference>
<sequence length="22" mass="2577">MYTGYPPHDMLKKKKGFGNFCN</sequence>
<dbReference type="AlphaFoldDB" id="A0A232ER69"/>
<reference evidence="1 2" key="1">
    <citation type="journal article" date="2017" name="Curr. Biol.">
        <title>The Evolution of Venom by Co-option of Single-Copy Genes.</title>
        <authorList>
            <person name="Martinson E.O."/>
            <person name="Mrinalini"/>
            <person name="Kelkar Y.D."/>
            <person name="Chang C.H."/>
            <person name="Werren J.H."/>
        </authorList>
    </citation>
    <scope>NUCLEOTIDE SEQUENCE [LARGE SCALE GENOMIC DNA]</scope>
    <source>
        <strain evidence="1 2">Alberta</strain>
        <tissue evidence="1">Whole body</tissue>
    </source>
</reference>
<organism evidence="1 2">
    <name type="scientific">Trichomalopsis sarcophagae</name>
    <dbReference type="NCBI Taxonomy" id="543379"/>
    <lineage>
        <taxon>Eukaryota</taxon>
        <taxon>Metazoa</taxon>
        <taxon>Ecdysozoa</taxon>
        <taxon>Arthropoda</taxon>
        <taxon>Hexapoda</taxon>
        <taxon>Insecta</taxon>
        <taxon>Pterygota</taxon>
        <taxon>Neoptera</taxon>
        <taxon>Endopterygota</taxon>
        <taxon>Hymenoptera</taxon>
        <taxon>Apocrita</taxon>
        <taxon>Proctotrupomorpha</taxon>
        <taxon>Chalcidoidea</taxon>
        <taxon>Pteromalidae</taxon>
        <taxon>Pteromalinae</taxon>
        <taxon>Trichomalopsis</taxon>
    </lineage>
</organism>
<comment type="caution">
    <text evidence="1">The sequence shown here is derived from an EMBL/GenBank/DDBJ whole genome shotgun (WGS) entry which is preliminary data.</text>
</comment>